<feature type="transmembrane region" description="Helical" evidence="1">
    <location>
        <begin position="109"/>
        <end position="129"/>
    </location>
</feature>
<dbReference type="Proteomes" id="UP000030758">
    <property type="component" value="Unassembled WGS sequence"/>
</dbReference>
<protein>
    <submittedName>
        <fullName evidence="2">Uncharacterized protein</fullName>
    </submittedName>
</protein>
<feature type="transmembrane region" description="Helical" evidence="1">
    <location>
        <begin position="20"/>
        <end position="37"/>
    </location>
</feature>
<feature type="transmembrane region" description="Helical" evidence="1">
    <location>
        <begin position="135"/>
        <end position="154"/>
    </location>
</feature>
<name>A0A085NKU6_9BILA</name>
<dbReference type="AlphaFoldDB" id="A0A085NKU6"/>
<keyword evidence="1" id="KW-1133">Transmembrane helix</keyword>
<evidence type="ECO:0000256" key="1">
    <source>
        <dbReference type="SAM" id="Phobius"/>
    </source>
</evidence>
<dbReference type="EMBL" id="KL367490">
    <property type="protein sequence ID" value="KFD70092.1"/>
    <property type="molecule type" value="Genomic_DNA"/>
</dbReference>
<sequence>MVFLSQRETMKTCTERWSAIFSLLPRFLAAAFVSYLYDCYWLNPDQLLGYLWVLNKRGVSPNDIWNAFNNYTVPAALLVNVFSAITIWKVGRYFNEIRPSCAHDILCKAFWLSVLYYVLDLTILIAQNIHWQPHLHDHISVFFKLFSIMTILYVKPGEFFTRLNRSDIAAQ</sequence>
<evidence type="ECO:0000313" key="2">
    <source>
        <dbReference type="EMBL" id="KFD70092.1"/>
    </source>
</evidence>
<reference evidence="2" key="1">
    <citation type="journal article" date="2014" name="Nat. Genet.">
        <title>Genome and transcriptome of the porcine whipworm Trichuris suis.</title>
        <authorList>
            <person name="Jex A.R."/>
            <person name="Nejsum P."/>
            <person name="Schwarz E.M."/>
            <person name="Hu L."/>
            <person name="Young N.D."/>
            <person name="Hall R.S."/>
            <person name="Korhonen P.K."/>
            <person name="Liao S."/>
            <person name="Thamsborg S."/>
            <person name="Xia J."/>
            <person name="Xu P."/>
            <person name="Wang S."/>
            <person name="Scheerlinck J.P."/>
            <person name="Hofmann A."/>
            <person name="Sternberg P.W."/>
            <person name="Wang J."/>
            <person name="Gasser R.B."/>
        </authorList>
    </citation>
    <scope>NUCLEOTIDE SEQUENCE [LARGE SCALE GENOMIC DNA]</scope>
    <source>
        <strain evidence="2">DCEP-RM93F</strain>
    </source>
</reference>
<accession>A0A085NKU6</accession>
<feature type="transmembrane region" description="Helical" evidence="1">
    <location>
        <begin position="71"/>
        <end position="88"/>
    </location>
</feature>
<keyword evidence="1" id="KW-0472">Membrane</keyword>
<organism evidence="2">
    <name type="scientific">Trichuris suis</name>
    <name type="common">pig whipworm</name>
    <dbReference type="NCBI Taxonomy" id="68888"/>
    <lineage>
        <taxon>Eukaryota</taxon>
        <taxon>Metazoa</taxon>
        <taxon>Ecdysozoa</taxon>
        <taxon>Nematoda</taxon>
        <taxon>Enoplea</taxon>
        <taxon>Dorylaimia</taxon>
        <taxon>Trichinellida</taxon>
        <taxon>Trichuridae</taxon>
        <taxon>Trichuris</taxon>
    </lineage>
</organism>
<proteinExistence type="predicted"/>
<gene>
    <name evidence="2" type="ORF">M514_02251</name>
</gene>
<keyword evidence="1" id="KW-0812">Transmembrane</keyword>